<dbReference type="InterPro" id="IPR014710">
    <property type="entry name" value="RmlC-like_jellyroll"/>
</dbReference>
<dbReference type="CDD" id="cd02231">
    <property type="entry name" value="cupin_BLL6423-like"/>
    <property type="match status" value="1"/>
</dbReference>
<evidence type="ECO:0000313" key="1">
    <source>
        <dbReference type="EMBL" id="TQE39301.1"/>
    </source>
</evidence>
<name>A0A540NXZ2_9ACTN</name>
<dbReference type="InterPro" id="IPR047142">
    <property type="entry name" value="OryJ/VirC-like"/>
</dbReference>
<dbReference type="Pfam" id="PF07883">
    <property type="entry name" value="Cupin_2"/>
    <property type="match status" value="1"/>
</dbReference>
<comment type="caution">
    <text evidence="1">The sequence shown here is derived from an EMBL/GenBank/DDBJ whole genome shotgun (WGS) entry which is preliminary data.</text>
</comment>
<accession>A0A540NXZ2</accession>
<dbReference type="SUPFAM" id="SSF51182">
    <property type="entry name" value="RmlC-like cupins"/>
    <property type="match status" value="1"/>
</dbReference>
<protein>
    <submittedName>
        <fullName evidence="1">Cupin domain-containing protein</fullName>
    </submittedName>
</protein>
<dbReference type="AlphaFoldDB" id="A0A540NXZ2"/>
<dbReference type="PANTHER" id="PTHR36156">
    <property type="entry name" value="SLR2101 PROTEIN"/>
    <property type="match status" value="1"/>
</dbReference>
<dbReference type="Proteomes" id="UP000318720">
    <property type="component" value="Unassembled WGS sequence"/>
</dbReference>
<dbReference type="InterPro" id="IPR013096">
    <property type="entry name" value="Cupin_2"/>
</dbReference>
<dbReference type="InterPro" id="IPR011051">
    <property type="entry name" value="RmlC_Cupin_sf"/>
</dbReference>
<sequence length="179" mass="19052">MPRRIVTGLDENGQAAVVQDGPAPRAYELKHTPGFANSLVWSTPAEPTVPFDGIDPTPAVASYVPAPGETRLIHLVIPPDTVYMTEGFDFAAAAAERLETSPGLAELFEPDAPGMHTTDTVDYGVLLQGEIVLELDAGNETTLAPGDIVIQNGTRHAWRNRSDAPAVALFVLIGARRTV</sequence>
<proteinExistence type="predicted"/>
<dbReference type="PANTHER" id="PTHR36156:SF2">
    <property type="entry name" value="CUPIN TYPE-2 DOMAIN-CONTAINING PROTEIN"/>
    <property type="match status" value="1"/>
</dbReference>
<dbReference type="RefSeq" id="WP_009324817.1">
    <property type="nucleotide sequence ID" value="NZ_CP182305.1"/>
</dbReference>
<gene>
    <name evidence="1" type="ORF">Sipo8835_02970</name>
</gene>
<evidence type="ECO:0000313" key="2">
    <source>
        <dbReference type="Proteomes" id="UP000318720"/>
    </source>
</evidence>
<organism evidence="1 2">
    <name type="scientific">Streptomyces ipomoeae</name>
    <dbReference type="NCBI Taxonomy" id="103232"/>
    <lineage>
        <taxon>Bacteria</taxon>
        <taxon>Bacillati</taxon>
        <taxon>Actinomycetota</taxon>
        <taxon>Actinomycetes</taxon>
        <taxon>Kitasatosporales</taxon>
        <taxon>Streptomycetaceae</taxon>
        <taxon>Streptomyces</taxon>
    </lineage>
</organism>
<dbReference type="Gene3D" id="2.60.120.10">
    <property type="entry name" value="Jelly Rolls"/>
    <property type="match status" value="1"/>
</dbReference>
<dbReference type="GeneID" id="301702397"/>
<reference evidence="1 2" key="1">
    <citation type="submission" date="2019-03" db="EMBL/GenBank/DDBJ databases">
        <title>Comparative genomic analyses of the sweetpotato soil rot pathogen, Streptomyces ipomoeae.</title>
        <authorList>
            <person name="Ruschel Soares N."/>
            <person name="Badger J.H."/>
            <person name="Huguet-Tapia J.C."/>
            <person name="Clark C.A."/>
            <person name="Pettis G.S."/>
        </authorList>
    </citation>
    <scope>NUCLEOTIDE SEQUENCE [LARGE SCALE GENOMIC DNA]</scope>
    <source>
        <strain evidence="1 2">88-35</strain>
    </source>
</reference>
<dbReference type="EMBL" id="SPAZ01000030">
    <property type="protein sequence ID" value="TQE39301.1"/>
    <property type="molecule type" value="Genomic_DNA"/>
</dbReference>